<name>A0A7T0GFP3_9STRA</name>
<dbReference type="SUPFAM" id="SSF52313">
    <property type="entry name" value="Ribosomal protein S2"/>
    <property type="match status" value="1"/>
</dbReference>
<dbReference type="AlphaFoldDB" id="A0A7T0GFP3"/>
<dbReference type="PANTHER" id="PTHR12534:SF0">
    <property type="entry name" value="SMALL RIBOSOMAL SUBUNIT PROTEIN US2M"/>
    <property type="match status" value="1"/>
</dbReference>
<sequence>MKLIKINLKKSKLLKLYILKYQIYLSNLNKFDNKINLTLENIEIYLKKSLKLIYEYHSKNEQILFVGFSFPNNKLIFDIQNTTKHEFISENNWFNGLLSNNNSNHKKKLPKLIVIFNSKYKTNIIKEAINSKITVISFGDLSKIYLKKSIYIIPGNYKKLISFNIFSLLLFSILKIKQKNKNFLIPKILTKKNFNKKKLLFQQSKYTNIKKRYNDYKKI</sequence>
<dbReference type="InterPro" id="IPR005706">
    <property type="entry name" value="Ribosomal_uS2_bac/mit/plastid"/>
</dbReference>
<dbReference type="EMBL" id="MW026607">
    <property type="protein sequence ID" value="QPJ79921.1"/>
    <property type="molecule type" value="Genomic_DNA"/>
</dbReference>
<dbReference type="InterPro" id="IPR023591">
    <property type="entry name" value="Ribosomal_uS2_flav_dom_sf"/>
</dbReference>
<dbReference type="GO" id="GO:0005763">
    <property type="term" value="C:mitochondrial small ribosomal subunit"/>
    <property type="evidence" value="ECO:0007669"/>
    <property type="project" value="TreeGrafter"/>
</dbReference>
<dbReference type="GO" id="GO:0006412">
    <property type="term" value="P:translation"/>
    <property type="evidence" value="ECO:0007669"/>
    <property type="project" value="InterPro"/>
</dbReference>
<geneLocation type="mitochondrion" evidence="2"/>
<gene>
    <name evidence="2" type="primary">rps2</name>
</gene>
<protein>
    <submittedName>
        <fullName evidence="2">Ribosomal protein S2</fullName>
    </submittedName>
</protein>
<evidence type="ECO:0000256" key="1">
    <source>
        <dbReference type="ARBA" id="ARBA00006242"/>
    </source>
</evidence>
<keyword evidence="2" id="KW-0689">Ribosomal protein</keyword>
<reference evidence="2" key="1">
    <citation type="submission" date="2020-09" db="EMBL/GenBank/DDBJ databases">
        <title>The complete mitochondrial genome of Eucampia zodiacus (Baciuariophyta).</title>
        <authorList>
            <person name="Zhang M."/>
            <person name="Chen N."/>
        </authorList>
    </citation>
    <scope>NUCLEOTIDE SEQUENCE</scope>
    <source>
        <strain evidence="2">CNS00060</strain>
    </source>
</reference>
<dbReference type="InterPro" id="IPR001865">
    <property type="entry name" value="Ribosomal_uS2"/>
</dbReference>
<evidence type="ECO:0000313" key="2">
    <source>
        <dbReference type="EMBL" id="QPJ79921.1"/>
    </source>
</evidence>
<dbReference type="RefSeq" id="YP_010047256.1">
    <property type="nucleotide sequence ID" value="NC_054334.1"/>
</dbReference>
<keyword evidence="2" id="KW-0496">Mitochondrion</keyword>
<comment type="similarity">
    <text evidence="1">Belongs to the universal ribosomal protein uS2 family.</text>
</comment>
<proteinExistence type="inferred from homology"/>
<accession>A0A7T0GFP3</accession>
<dbReference type="GO" id="GO:0003735">
    <property type="term" value="F:structural constituent of ribosome"/>
    <property type="evidence" value="ECO:0007669"/>
    <property type="project" value="InterPro"/>
</dbReference>
<dbReference type="Gene3D" id="3.40.50.10490">
    <property type="entry name" value="Glucose-6-phosphate isomerase like protein, domain 1"/>
    <property type="match status" value="1"/>
</dbReference>
<dbReference type="PANTHER" id="PTHR12534">
    <property type="entry name" value="30S RIBOSOMAL PROTEIN S2 PROKARYOTIC AND ORGANELLAR"/>
    <property type="match status" value="1"/>
</dbReference>
<keyword evidence="2" id="KW-0687">Ribonucleoprotein</keyword>
<dbReference type="GeneID" id="63657716"/>
<organism evidence="2">
    <name type="scientific">Eucampia zodiacus</name>
    <dbReference type="NCBI Taxonomy" id="444606"/>
    <lineage>
        <taxon>Eukaryota</taxon>
        <taxon>Sar</taxon>
        <taxon>Stramenopiles</taxon>
        <taxon>Ochrophyta</taxon>
        <taxon>Bacillariophyta</taxon>
        <taxon>Mediophyceae</taxon>
        <taxon>Biddulphiophycidae</taxon>
        <taxon>Hemiaulales</taxon>
        <taxon>Hemiaulaceae</taxon>
        <taxon>Eucampia</taxon>
    </lineage>
</organism>
<dbReference type="Pfam" id="PF00318">
    <property type="entry name" value="Ribosomal_S2"/>
    <property type="match status" value="1"/>
</dbReference>